<proteinExistence type="predicted"/>
<dbReference type="InterPro" id="IPR012337">
    <property type="entry name" value="RNaseH-like_sf"/>
</dbReference>
<dbReference type="InterPro" id="IPR038717">
    <property type="entry name" value="Tc1-like_DDE_dom"/>
</dbReference>
<organism evidence="3 4">
    <name type="scientific">Holospora obtusa F1</name>
    <dbReference type="NCBI Taxonomy" id="1399147"/>
    <lineage>
        <taxon>Bacteria</taxon>
        <taxon>Pseudomonadati</taxon>
        <taxon>Pseudomonadota</taxon>
        <taxon>Alphaproteobacteria</taxon>
        <taxon>Holosporales</taxon>
        <taxon>Holosporaceae</taxon>
        <taxon>Holospora</taxon>
    </lineage>
</organism>
<dbReference type="Gene3D" id="3.30.420.10">
    <property type="entry name" value="Ribonuclease H-like superfamily/Ribonuclease H"/>
    <property type="match status" value="1"/>
</dbReference>
<evidence type="ECO:0000259" key="2">
    <source>
        <dbReference type="Pfam" id="PF13358"/>
    </source>
</evidence>
<reference evidence="3 4" key="1">
    <citation type="journal article" date="2014" name="FEMS Microbiol. Lett.">
        <title>Draft genome sequences of three Holospora species (Holospora obtusa, Holospora undulata, and Holospora elegans), endonuclear symbiotic bacteria of the ciliate Paramecium caudatum.</title>
        <authorList>
            <person name="Dohra H."/>
            <person name="Tanaka K."/>
            <person name="Suzuki T."/>
            <person name="Fujishima M."/>
            <person name="Suzuki H."/>
        </authorList>
    </citation>
    <scope>NUCLEOTIDE SEQUENCE [LARGE SCALE GENOMIC DNA]</scope>
    <source>
        <strain evidence="3 4">F1</strain>
    </source>
</reference>
<evidence type="ECO:0000313" key="3">
    <source>
        <dbReference type="EMBL" id="ETZ07509.1"/>
    </source>
</evidence>
<dbReference type="GO" id="GO:0003676">
    <property type="term" value="F:nucleic acid binding"/>
    <property type="evidence" value="ECO:0007669"/>
    <property type="project" value="InterPro"/>
</dbReference>
<comment type="caution">
    <text evidence="3">The sequence shown here is derived from an EMBL/GenBank/DDBJ whole genome shotgun (WGS) entry which is preliminary data.</text>
</comment>
<keyword evidence="1" id="KW-0812">Transmembrane</keyword>
<dbReference type="EMBL" id="AWTR02000039">
    <property type="protein sequence ID" value="ETZ07509.1"/>
    <property type="molecule type" value="Genomic_DNA"/>
</dbReference>
<dbReference type="Proteomes" id="UP000019112">
    <property type="component" value="Unassembled WGS sequence"/>
</dbReference>
<dbReference type="OrthoDB" id="565387at2"/>
<dbReference type="eggNOG" id="COG3335">
    <property type="taxonomic scope" value="Bacteria"/>
</dbReference>
<dbReference type="PANTHER" id="PTHR46564:SF1">
    <property type="entry name" value="TRANSPOSASE"/>
    <property type="match status" value="1"/>
</dbReference>
<sequence length="89" mass="10303">MDNAASHSSQRTKELIESLGCQLIFLSPYSPDLNPIEKFWAHMKREVKNQINHLDKFYEAIAAFFQIPFSCLITIIYFTILPFLYSLGS</sequence>
<evidence type="ECO:0000313" key="4">
    <source>
        <dbReference type="Proteomes" id="UP000019112"/>
    </source>
</evidence>
<keyword evidence="4" id="KW-1185">Reference proteome</keyword>
<dbReference type="AlphaFoldDB" id="W6TF05"/>
<gene>
    <name evidence="3" type="ORF">P618_200298</name>
</gene>
<keyword evidence="1" id="KW-1133">Transmembrane helix</keyword>
<dbReference type="InterPro" id="IPR036397">
    <property type="entry name" value="RNaseH_sf"/>
</dbReference>
<keyword evidence="1" id="KW-0472">Membrane</keyword>
<evidence type="ECO:0000256" key="1">
    <source>
        <dbReference type="SAM" id="Phobius"/>
    </source>
</evidence>
<dbReference type="PANTHER" id="PTHR46564">
    <property type="entry name" value="TRANSPOSASE"/>
    <property type="match status" value="1"/>
</dbReference>
<protein>
    <recommendedName>
        <fullName evidence="2">Tc1-like transposase DDE domain-containing protein</fullName>
    </recommendedName>
</protein>
<name>W6TF05_HOLOB</name>
<dbReference type="Pfam" id="PF13358">
    <property type="entry name" value="DDE_3"/>
    <property type="match status" value="1"/>
</dbReference>
<accession>W6TF05</accession>
<feature type="domain" description="Tc1-like transposase DDE" evidence="2">
    <location>
        <begin position="1"/>
        <end position="53"/>
    </location>
</feature>
<feature type="transmembrane region" description="Helical" evidence="1">
    <location>
        <begin position="60"/>
        <end position="85"/>
    </location>
</feature>
<dbReference type="SUPFAM" id="SSF53098">
    <property type="entry name" value="Ribonuclease H-like"/>
    <property type="match status" value="1"/>
</dbReference>